<keyword evidence="2" id="KW-0472">Membrane</keyword>
<reference evidence="3 4" key="1">
    <citation type="submission" date="2023-03" db="EMBL/GenBank/DDBJ databases">
        <title>Genome sequence of Lichtheimia ornata CBS 291.66.</title>
        <authorList>
            <person name="Mohabir J.T."/>
            <person name="Shea T.P."/>
            <person name="Kurbessoian T."/>
            <person name="Berby B."/>
            <person name="Fontaine J."/>
            <person name="Livny J."/>
            <person name="Gnirke A."/>
            <person name="Stajich J.E."/>
            <person name="Cuomo C.A."/>
        </authorList>
    </citation>
    <scope>NUCLEOTIDE SEQUENCE [LARGE SCALE GENOMIC DNA]</scope>
    <source>
        <strain evidence="3">CBS 291.66</strain>
    </source>
</reference>
<evidence type="ECO:0000256" key="1">
    <source>
        <dbReference type="SAM" id="MobiDB-lite"/>
    </source>
</evidence>
<keyword evidence="2" id="KW-1133">Transmembrane helix</keyword>
<dbReference type="Proteomes" id="UP001234581">
    <property type="component" value="Unassembled WGS sequence"/>
</dbReference>
<proteinExistence type="predicted"/>
<evidence type="ECO:0000313" key="3">
    <source>
        <dbReference type="EMBL" id="KAJ8663958.1"/>
    </source>
</evidence>
<dbReference type="GeneID" id="83207655"/>
<organism evidence="3 4">
    <name type="scientific">Lichtheimia ornata</name>
    <dbReference type="NCBI Taxonomy" id="688661"/>
    <lineage>
        <taxon>Eukaryota</taxon>
        <taxon>Fungi</taxon>
        <taxon>Fungi incertae sedis</taxon>
        <taxon>Mucoromycota</taxon>
        <taxon>Mucoromycotina</taxon>
        <taxon>Mucoromycetes</taxon>
        <taxon>Mucorales</taxon>
        <taxon>Lichtheimiaceae</taxon>
        <taxon>Lichtheimia</taxon>
    </lineage>
</organism>
<feature type="region of interest" description="Disordered" evidence="1">
    <location>
        <begin position="1"/>
        <end position="87"/>
    </location>
</feature>
<dbReference type="RefSeq" id="XP_058348870.1">
    <property type="nucleotide sequence ID" value="XM_058480347.1"/>
</dbReference>
<feature type="transmembrane region" description="Helical" evidence="2">
    <location>
        <begin position="184"/>
        <end position="204"/>
    </location>
</feature>
<feature type="compositionally biased region" description="Basic and acidic residues" evidence="1">
    <location>
        <begin position="150"/>
        <end position="169"/>
    </location>
</feature>
<evidence type="ECO:0000256" key="2">
    <source>
        <dbReference type="SAM" id="Phobius"/>
    </source>
</evidence>
<protein>
    <submittedName>
        <fullName evidence="3">Uncharacterized protein</fullName>
    </submittedName>
</protein>
<feature type="compositionally biased region" description="Low complexity" evidence="1">
    <location>
        <begin position="56"/>
        <end position="80"/>
    </location>
</feature>
<evidence type="ECO:0000313" key="4">
    <source>
        <dbReference type="Proteomes" id="UP001234581"/>
    </source>
</evidence>
<comment type="caution">
    <text evidence="3">The sequence shown here is derived from an EMBL/GenBank/DDBJ whole genome shotgun (WGS) entry which is preliminary data.</text>
</comment>
<feature type="region of interest" description="Disordered" evidence="1">
    <location>
        <begin position="129"/>
        <end position="177"/>
    </location>
</feature>
<dbReference type="EMBL" id="JARTCD010000001">
    <property type="protein sequence ID" value="KAJ8663958.1"/>
    <property type="molecule type" value="Genomic_DNA"/>
</dbReference>
<dbReference type="AlphaFoldDB" id="A0AAD7Y530"/>
<keyword evidence="4" id="KW-1185">Reference proteome</keyword>
<sequence>MRPYTDDWEAMFDPQYSMDSPRHKRPGRRRDMPASAPPTPSTGTPALPSIDIIAYSKSQQNMMASSSSQQLPSSVSAPSPHQRPPDQLWTDRMNLLRTIREQGHITEQRPSTPHKQGWKDRLREKIDHGLLQETSDGSSDDDNDEDDEDHFEKETNQDMKEQQDHEEHNQQQQRRKRPPYRHSFLYFAFGFLFPPLWIIGAMHVPPQHQSPEGQAVDLQWRRRCRNAFFLFIATVLVVLIIALVLKPASVGWRLSAPLPDGTVHY</sequence>
<accession>A0AAD7Y530</accession>
<feature type="compositionally biased region" description="Acidic residues" evidence="1">
    <location>
        <begin position="1"/>
        <end position="10"/>
    </location>
</feature>
<keyword evidence="2" id="KW-0812">Transmembrane</keyword>
<feature type="compositionally biased region" description="Acidic residues" evidence="1">
    <location>
        <begin position="138"/>
        <end position="149"/>
    </location>
</feature>
<name>A0AAD7Y530_9FUNG</name>
<feature type="transmembrane region" description="Helical" evidence="2">
    <location>
        <begin position="227"/>
        <end position="245"/>
    </location>
</feature>
<gene>
    <name evidence="3" type="ORF">O0I10_000233</name>
</gene>